<keyword evidence="1" id="KW-1133">Transmembrane helix</keyword>
<dbReference type="Proteomes" id="UP000000810">
    <property type="component" value="Chromosome"/>
</dbReference>
<keyword evidence="1" id="KW-0812">Transmembrane</keyword>
<feature type="domain" description="DUF835" evidence="2">
    <location>
        <begin position="227"/>
        <end position="350"/>
    </location>
</feature>
<keyword evidence="5" id="KW-1185">Reference proteome</keyword>
<organism evidence="3 5">
    <name type="scientific">Pyrococcus abyssi (strain GE5 / Orsay)</name>
    <dbReference type="NCBI Taxonomy" id="272844"/>
    <lineage>
        <taxon>Archaea</taxon>
        <taxon>Methanobacteriati</taxon>
        <taxon>Methanobacteriota</taxon>
        <taxon>Thermococci</taxon>
        <taxon>Thermococcales</taxon>
        <taxon>Thermococcaceae</taxon>
        <taxon>Pyrococcus</taxon>
    </lineage>
</organism>
<protein>
    <recommendedName>
        <fullName evidence="2">DUF835 domain-containing protein</fullName>
    </recommendedName>
</protein>
<evidence type="ECO:0000259" key="2">
    <source>
        <dbReference type="Pfam" id="PF05763"/>
    </source>
</evidence>
<dbReference type="EMBL" id="HE613800">
    <property type="protein sequence ID" value="CCE70987.1"/>
    <property type="molecule type" value="Genomic_DNA"/>
</dbReference>
<dbReference type="PATRIC" id="fig|272844.11.peg.1632"/>
<dbReference type="HOGENOM" id="CLU_063611_0_0_2"/>
<feature type="transmembrane region" description="Helical" evidence="1">
    <location>
        <begin position="115"/>
        <end position="138"/>
    </location>
</feature>
<dbReference type="eggNOG" id="arCOG03805">
    <property type="taxonomic scope" value="Archaea"/>
</dbReference>
<proteinExistence type="predicted"/>
<evidence type="ECO:0000313" key="5">
    <source>
        <dbReference type="Proteomes" id="UP000000810"/>
    </source>
</evidence>
<reference evidence="3" key="2">
    <citation type="journal article" date="2000" name="J. Mol. Biol.">
        <title>Archaeal homologs of eukaryotic methylation guide small nucleolar RNAs: lessons from the Pyrococcus genomes.</title>
        <authorList>
            <person name="Gaspin C."/>
            <person name="Cavaille J."/>
            <person name="Erauso G."/>
        </authorList>
    </citation>
    <scope>NUCLEOTIDE SEQUENCE</scope>
    <source>
        <strain evidence="3">Orsay</strain>
    </source>
</reference>
<keyword evidence="1" id="KW-0472">Membrane</keyword>
<dbReference type="RefSeq" id="WP_010868651.1">
    <property type="nucleotide sequence ID" value="NC_000868.1"/>
</dbReference>
<name>Q9UYH4_PYRAB</name>
<dbReference type="KEGG" id="pab:PAB1351"/>
<evidence type="ECO:0000313" key="4">
    <source>
        <dbReference type="EMBL" id="CCE70987.1"/>
    </source>
</evidence>
<dbReference type="Proteomes" id="UP000009139">
    <property type="component" value="Chromosome"/>
</dbReference>
<feature type="transmembrane region" description="Helical" evidence="1">
    <location>
        <begin position="35"/>
        <end position="54"/>
    </location>
</feature>
<dbReference type="EMBL" id="AJ248287">
    <property type="protein sequence ID" value="CAB50438.1"/>
    <property type="molecule type" value="Genomic_DNA"/>
</dbReference>
<dbReference type="AlphaFoldDB" id="Q9UYH4"/>
<dbReference type="InterPro" id="IPR008553">
    <property type="entry name" value="DUF835"/>
</dbReference>
<gene>
    <name evidence="3" type="ordered locus">PAB1351</name>
</gene>
<reference evidence="3" key="3">
    <citation type="journal article" date="2001" name="Genome Res.">
        <title>Genome evolution at the genus level: comparison of three complete genomes of hyperthermophilic archaea.</title>
        <authorList>
            <person name="Lecompte O."/>
            <person name="Ripp R."/>
            <person name="Puzos-Barbe V."/>
            <person name="Duprat S."/>
            <person name="Heilig R."/>
            <person name="Dietrich J."/>
            <person name="Thierry J.C."/>
            <person name="Poch O."/>
        </authorList>
    </citation>
    <scope>NUCLEOTIDE SEQUENCE</scope>
    <source>
        <strain evidence="3">Orsay</strain>
    </source>
</reference>
<reference evidence="4 6" key="5">
    <citation type="journal article" date="2012" name="Curr. Microbiol.">
        <title>Re-annotation of two hyperthermophilic archaea Pyrococcus abyssi GE5 and Pyrococcus furiosus DSM 3638.</title>
        <authorList>
            <person name="Gao J."/>
            <person name="Wang J."/>
        </authorList>
    </citation>
    <scope>GENOME REANNOTATION</scope>
    <source>
        <strain evidence="4">GE5</strain>
        <strain evidence="6">GE5 / Orsay</strain>
    </source>
</reference>
<feature type="transmembrane region" description="Helical" evidence="1">
    <location>
        <begin position="6"/>
        <end position="23"/>
    </location>
</feature>
<sequence>MDMLEIAMVITTLIKLATSGYLLRIYFRTRRRSSLIFSVALLVYSLVTLSDLIGNYFLNQISLALTSVFMFGAIYYFGIEEERLMGSKVVYVSISLTPIVVTLYTWLLQKTMVEFGIWGIVAINWGVSGFFILLSGLLALELRRTFKSDVFWLALPLMAIGAHEMDYPFLRPIQWFAPIGFLLAATFVVLLAYGIVKVFGSETYFHGRSVKRPTQINLSPGSIVMGSQEFNRIVQNLKDFPVLAFVRNIKPLDGWYSYFVTRAREDGNVLSPTNLPRMLELSKKYFQSVENGIVVIDCLEYFSIYNGFENTLKYLAMLRDYAVLHNGTLIIVTDRMLWNDKEWSLLMNMFSQPQS</sequence>
<dbReference type="PIR" id="A75068">
    <property type="entry name" value="A75068"/>
</dbReference>
<feature type="transmembrane region" description="Helical" evidence="1">
    <location>
        <begin position="60"/>
        <end position="77"/>
    </location>
</feature>
<evidence type="ECO:0000313" key="6">
    <source>
        <dbReference type="Proteomes" id="UP000009139"/>
    </source>
</evidence>
<reference evidence="3" key="1">
    <citation type="submission" date="1999-07" db="EMBL/GenBank/DDBJ databases">
        <authorList>
            <person name="Genoscope"/>
        </authorList>
    </citation>
    <scope>NUCLEOTIDE SEQUENCE</scope>
    <source>
        <strain evidence="3">Orsay</strain>
    </source>
</reference>
<feature type="transmembrane region" description="Helical" evidence="1">
    <location>
        <begin position="175"/>
        <end position="196"/>
    </location>
</feature>
<reference evidence="3 5" key="4">
    <citation type="journal article" date="2003" name="Mol. Microbiol.">
        <title>An integrated analysis of the genome of the hyperthermophilic archaeon Pyrococcus abyssi.</title>
        <authorList>
            <person name="Cohen G."/>
            <person name="Barbe V."/>
            <person name="Flament D."/>
            <person name="Galperin M."/>
            <person name="Heilig R."/>
            <person name="Ripp R."/>
            <person name="Lecompte O."/>
            <person name="Prieur D."/>
            <person name="Poch O."/>
            <person name="Quellerou J."/>
            <person name="Thierry J.C."/>
            <person name="Van der Oost J."/>
            <person name="Weissenbach J."/>
            <person name="Zivanovic Y."/>
            <person name="Forterre P."/>
        </authorList>
    </citation>
    <scope>NUCLEOTIDE SEQUENCE [LARGE SCALE GENOMIC DNA]</scope>
    <source>
        <strain evidence="5">GE5 / Orsay</strain>
        <strain evidence="3">Orsay</strain>
    </source>
</reference>
<evidence type="ECO:0000256" key="1">
    <source>
        <dbReference type="SAM" id="Phobius"/>
    </source>
</evidence>
<evidence type="ECO:0000313" key="3">
    <source>
        <dbReference type="EMBL" id="CAB50438.1"/>
    </source>
</evidence>
<accession>Q9UYH4</accession>
<feature type="transmembrane region" description="Helical" evidence="1">
    <location>
        <begin position="89"/>
        <end position="109"/>
    </location>
</feature>
<dbReference type="Pfam" id="PF05763">
    <property type="entry name" value="DUF835"/>
    <property type="match status" value="1"/>
</dbReference>
<dbReference type="OrthoDB" id="86165at2157"/>